<evidence type="ECO:0000313" key="2">
    <source>
        <dbReference type="EMBL" id="MDQ2586854.1"/>
    </source>
</evidence>
<keyword evidence="3" id="KW-1185">Reference proteome</keyword>
<dbReference type="Proteomes" id="UP001225605">
    <property type="component" value="Unassembled WGS sequence"/>
</dbReference>
<organism evidence="2 3">
    <name type="scientific">Saccharothrix yanglingensis</name>
    <dbReference type="NCBI Taxonomy" id="659496"/>
    <lineage>
        <taxon>Bacteria</taxon>
        <taxon>Bacillati</taxon>
        <taxon>Actinomycetota</taxon>
        <taxon>Actinomycetes</taxon>
        <taxon>Pseudonocardiales</taxon>
        <taxon>Pseudonocardiaceae</taxon>
        <taxon>Saccharothrix</taxon>
    </lineage>
</organism>
<feature type="compositionally biased region" description="Low complexity" evidence="1">
    <location>
        <begin position="60"/>
        <end position="81"/>
    </location>
</feature>
<evidence type="ECO:0000256" key="1">
    <source>
        <dbReference type="SAM" id="MobiDB-lite"/>
    </source>
</evidence>
<sequence length="101" mass="10213">MRRSADGRGTPRNRSPSQNSTAAPPGGTGADAVHASRPPPTDHPGCDCDGDGDPGGDPGGCPTRAVAVLGAARAATTNTGNKSPIERMRDPLPNRPTADQF</sequence>
<proteinExistence type="predicted"/>
<accession>A0ABU0X421</accession>
<protein>
    <submittedName>
        <fullName evidence="2">Uncharacterized protein</fullName>
    </submittedName>
</protein>
<dbReference type="EMBL" id="NSDM01000010">
    <property type="protein sequence ID" value="MDQ2586854.1"/>
    <property type="molecule type" value="Genomic_DNA"/>
</dbReference>
<reference evidence="2 3" key="1">
    <citation type="submission" date="2017-06" db="EMBL/GenBank/DDBJ databases">
        <title>Cultured bacterium strain Saccharothrix yanglingensis Hhs.015.</title>
        <authorList>
            <person name="Xia Y."/>
        </authorList>
    </citation>
    <scope>NUCLEOTIDE SEQUENCE [LARGE SCALE GENOMIC DNA]</scope>
    <source>
        <strain evidence="2 3">Hhs.015</strain>
    </source>
</reference>
<comment type="caution">
    <text evidence="2">The sequence shown here is derived from an EMBL/GenBank/DDBJ whole genome shotgun (WGS) entry which is preliminary data.</text>
</comment>
<evidence type="ECO:0000313" key="3">
    <source>
        <dbReference type="Proteomes" id="UP001225605"/>
    </source>
</evidence>
<gene>
    <name evidence="2" type="ORF">CKY47_23255</name>
</gene>
<feature type="region of interest" description="Disordered" evidence="1">
    <location>
        <begin position="1"/>
        <end position="101"/>
    </location>
</feature>
<name>A0ABU0X421_9PSEU</name>